<dbReference type="GO" id="GO:0007601">
    <property type="term" value="P:visual perception"/>
    <property type="evidence" value="ECO:0007669"/>
    <property type="project" value="UniProtKB-KW"/>
</dbReference>
<feature type="compositionally biased region" description="Basic and acidic residues" evidence="12">
    <location>
        <begin position="307"/>
        <end position="316"/>
    </location>
</feature>
<feature type="transmembrane region" description="Helical" evidence="13">
    <location>
        <begin position="61"/>
        <end position="91"/>
    </location>
</feature>
<proteinExistence type="inferred from homology"/>
<protein>
    <recommendedName>
        <fullName evidence="14">G-protein coupled receptors family 1 profile domain-containing protein</fullName>
    </recommendedName>
</protein>
<dbReference type="PANTHER" id="PTHR24240">
    <property type="entry name" value="OPSIN"/>
    <property type="match status" value="1"/>
</dbReference>
<keyword evidence="10" id="KW-0716">Sensory transduction</keyword>
<dbReference type="GO" id="GO:0016020">
    <property type="term" value="C:membrane"/>
    <property type="evidence" value="ECO:0007669"/>
    <property type="project" value="UniProtKB-SubCell"/>
</dbReference>
<feature type="domain" description="G-protein coupled receptors family 1 profile" evidence="14">
    <location>
        <begin position="40"/>
        <end position="259"/>
    </location>
</feature>
<feature type="region of interest" description="Disordered" evidence="12">
    <location>
        <begin position="307"/>
        <end position="329"/>
    </location>
</feature>
<dbReference type="Gene3D" id="1.20.1070.10">
    <property type="entry name" value="Rhodopsin 7-helix transmembrane proteins"/>
    <property type="match status" value="1"/>
</dbReference>
<keyword evidence="10" id="KW-0844">Vision</keyword>
<feature type="transmembrane region" description="Helical" evidence="13">
    <location>
        <begin position="20"/>
        <end position="49"/>
    </location>
</feature>
<dbReference type="EMBL" id="CAJDYZ010011335">
    <property type="protein sequence ID" value="CAD1479339.1"/>
    <property type="molecule type" value="Genomic_DNA"/>
</dbReference>
<dbReference type="PRINTS" id="PR00237">
    <property type="entry name" value="GPCRRHODOPSN"/>
</dbReference>
<evidence type="ECO:0000256" key="2">
    <source>
        <dbReference type="ARBA" id="ARBA00010663"/>
    </source>
</evidence>
<evidence type="ECO:0000256" key="5">
    <source>
        <dbReference type="ARBA" id="ARBA00023040"/>
    </source>
</evidence>
<evidence type="ECO:0000256" key="7">
    <source>
        <dbReference type="ARBA" id="ARBA00023170"/>
    </source>
</evidence>
<organism evidence="15 16">
    <name type="scientific">Heterotrigona itama</name>
    <dbReference type="NCBI Taxonomy" id="395501"/>
    <lineage>
        <taxon>Eukaryota</taxon>
        <taxon>Metazoa</taxon>
        <taxon>Ecdysozoa</taxon>
        <taxon>Arthropoda</taxon>
        <taxon>Hexapoda</taxon>
        <taxon>Insecta</taxon>
        <taxon>Pterygota</taxon>
        <taxon>Neoptera</taxon>
        <taxon>Endopterygota</taxon>
        <taxon>Hymenoptera</taxon>
        <taxon>Apocrita</taxon>
        <taxon>Aculeata</taxon>
        <taxon>Apoidea</taxon>
        <taxon>Anthophila</taxon>
        <taxon>Apidae</taxon>
        <taxon>Heterotrigona</taxon>
    </lineage>
</organism>
<feature type="transmembrane region" description="Helical" evidence="13">
    <location>
        <begin position="192"/>
        <end position="219"/>
    </location>
</feature>
<accession>A0A6V7HG38</accession>
<keyword evidence="3 11" id="KW-0812">Transmembrane</keyword>
<keyword evidence="4 13" id="KW-1133">Transmembrane helix</keyword>
<gene>
    <name evidence="15" type="ORF">MHI_LOCUS851911</name>
</gene>
<evidence type="ECO:0000256" key="1">
    <source>
        <dbReference type="ARBA" id="ARBA00004141"/>
    </source>
</evidence>
<feature type="transmembrane region" description="Helical" evidence="13">
    <location>
        <begin position="103"/>
        <end position="121"/>
    </location>
</feature>
<comment type="similarity">
    <text evidence="2 11">Belongs to the G-protein coupled receptor 1 family.</text>
</comment>
<evidence type="ECO:0000256" key="4">
    <source>
        <dbReference type="ARBA" id="ARBA00022989"/>
    </source>
</evidence>
<dbReference type="CDD" id="cd14969">
    <property type="entry name" value="7tmA_Opsins_type2_animals"/>
    <property type="match status" value="1"/>
</dbReference>
<dbReference type="OrthoDB" id="2101615at2759"/>
<dbReference type="PROSITE" id="PS00237">
    <property type="entry name" value="G_PROTEIN_RECEP_F1_1"/>
    <property type="match status" value="1"/>
</dbReference>
<evidence type="ECO:0000256" key="11">
    <source>
        <dbReference type="RuleBase" id="RU000688"/>
    </source>
</evidence>
<name>A0A6V7HG38_9HYME</name>
<dbReference type="InterPro" id="IPR017452">
    <property type="entry name" value="GPCR_Rhodpsn_7TM"/>
</dbReference>
<keyword evidence="6 13" id="KW-0472">Membrane</keyword>
<keyword evidence="5 11" id="KW-0297">G-protein coupled receptor</keyword>
<evidence type="ECO:0000256" key="10">
    <source>
        <dbReference type="ARBA" id="ARBA00023305"/>
    </source>
</evidence>
<dbReference type="InterPro" id="IPR050125">
    <property type="entry name" value="GPCR_opsins"/>
</dbReference>
<evidence type="ECO:0000256" key="6">
    <source>
        <dbReference type="ARBA" id="ARBA00023136"/>
    </source>
</evidence>
<reference evidence="15" key="1">
    <citation type="submission" date="2020-07" db="EMBL/GenBank/DDBJ databases">
        <authorList>
            <person name="Nazaruddin N."/>
        </authorList>
    </citation>
    <scope>NUCLEOTIDE SEQUENCE</scope>
</reference>
<evidence type="ECO:0000256" key="12">
    <source>
        <dbReference type="SAM" id="MobiDB-lite"/>
    </source>
</evidence>
<dbReference type="Proteomes" id="UP000752696">
    <property type="component" value="Unassembled WGS sequence"/>
</dbReference>
<evidence type="ECO:0000313" key="16">
    <source>
        <dbReference type="Proteomes" id="UP000752696"/>
    </source>
</evidence>
<evidence type="ECO:0000256" key="8">
    <source>
        <dbReference type="ARBA" id="ARBA00023180"/>
    </source>
</evidence>
<feature type="transmembrane region" description="Helical" evidence="13">
    <location>
        <begin position="240"/>
        <end position="264"/>
    </location>
</feature>
<evidence type="ECO:0000256" key="13">
    <source>
        <dbReference type="SAM" id="Phobius"/>
    </source>
</evidence>
<dbReference type="PROSITE" id="PS50262">
    <property type="entry name" value="G_PROTEIN_RECEP_F1_2"/>
    <property type="match status" value="1"/>
</dbReference>
<keyword evidence="8" id="KW-0325">Glycoprotein</keyword>
<dbReference type="AlphaFoldDB" id="A0A6V7HG38"/>
<evidence type="ECO:0000256" key="3">
    <source>
        <dbReference type="ARBA" id="ARBA00022692"/>
    </source>
</evidence>
<evidence type="ECO:0000256" key="9">
    <source>
        <dbReference type="ARBA" id="ARBA00023224"/>
    </source>
</evidence>
<dbReference type="Pfam" id="PF00001">
    <property type="entry name" value="7tm_1"/>
    <property type="match status" value="1"/>
</dbReference>
<dbReference type="InterPro" id="IPR000276">
    <property type="entry name" value="GPCR_Rhodpsn"/>
</dbReference>
<dbReference type="GO" id="GO:0004930">
    <property type="term" value="F:G protein-coupled receptor activity"/>
    <property type="evidence" value="ECO:0007669"/>
    <property type="project" value="UniProtKB-KW"/>
</dbReference>
<comment type="caution">
    <text evidence="15">The sequence shown here is derived from an EMBL/GenBank/DDBJ whole genome shotgun (WGS) entry which is preliminary data.</text>
</comment>
<sequence>MFLNRSTVDNVYGVENQVSPVVYVSAAITLGFIGFFGFTMNLLVAVVIVKDAETLWTPVNVILVNLVVGDFLVAAFGNPVAMVSAITGGWYWGYKMCLWYNSLYAWFMSTLGFASIGNLTVMAVERWLLVAKPMKALSIRHAIILGFFVWIYALCLSLPPLFGWGSYSPEAGNVSCSVSWEVHDPVTKTKSYIGFLFIFGLIIPVLVISSSYTAIILTLRRVRKRAGASGRREAKITKMVALMITAFLLAWSPYAALAIAAQYFDVSETISVGSCTSGVIGQILHLLQSYNLRRFEQSVSSIVEEDLRHTDNEEHSTGQSKHRTHDDEQARAEKLRIYWDNGR</sequence>
<feature type="non-terminal residue" evidence="15">
    <location>
        <position position="343"/>
    </location>
</feature>
<comment type="subcellular location">
    <subcellularLocation>
        <location evidence="1">Membrane</location>
        <topology evidence="1">Multi-pass membrane protein</topology>
    </subcellularLocation>
</comment>
<dbReference type="SUPFAM" id="SSF81321">
    <property type="entry name" value="Family A G protein-coupled receptor-like"/>
    <property type="match status" value="1"/>
</dbReference>
<keyword evidence="7 11" id="KW-0675">Receptor</keyword>
<keyword evidence="16" id="KW-1185">Reference proteome</keyword>
<evidence type="ECO:0000259" key="14">
    <source>
        <dbReference type="PROSITE" id="PS50262"/>
    </source>
</evidence>
<feature type="transmembrane region" description="Helical" evidence="13">
    <location>
        <begin position="142"/>
        <end position="162"/>
    </location>
</feature>
<evidence type="ECO:0000313" key="15">
    <source>
        <dbReference type="EMBL" id="CAD1479339.1"/>
    </source>
</evidence>
<keyword evidence="9 11" id="KW-0807">Transducer</keyword>